<dbReference type="InterPro" id="IPR011125">
    <property type="entry name" value="Znf_HypF"/>
</dbReference>
<dbReference type="PANTHER" id="PTHR42959:SF1">
    <property type="entry name" value="CARBAMOYLTRANSFERASE HYPF"/>
    <property type="match status" value="1"/>
</dbReference>
<keyword evidence="3" id="KW-0436">Ligase</keyword>
<protein>
    <recommendedName>
        <fullName evidence="8">acylphosphatase</fullName>
        <ecNumber evidence="8">3.6.1.7</ecNumber>
    </recommendedName>
</protein>
<keyword evidence="13" id="KW-1185">Reference proteome</keyword>
<evidence type="ECO:0000256" key="4">
    <source>
        <dbReference type="ARBA" id="ARBA00022723"/>
    </source>
</evidence>
<dbReference type="EMBL" id="JAUSYA010000001">
    <property type="protein sequence ID" value="MDQ0687966.1"/>
    <property type="molecule type" value="Genomic_DNA"/>
</dbReference>
<dbReference type="Pfam" id="PF07503">
    <property type="entry name" value="zf-HYPF"/>
    <property type="match status" value="2"/>
</dbReference>
<proteinExistence type="inferred from homology"/>
<gene>
    <name evidence="12" type="ORF">QFZ56_006929</name>
</gene>
<dbReference type="NCBIfam" id="TIGR00073">
    <property type="entry name" value="hypB"/>
    <property type="match status" value="1"/>
</dbReference>
<evidence type="ECO:0000313" key="12">
    <source>
        <dbReference type="EMBL" id="MDQ0687966.1"/>
    </source>
</evidence>
<dbReference type="InterPro" id="IPR004392">
    <property type="entry name" value="Hyd_mat_HypB"/>
</dbReference>
<dbReference type="PANTHER" id="PTHR42959">
    <property type="entry name" value="CARBAMOYLTRANSFERASE"/>
    <property type="match status" value="1"/>
</dbReference>
<name>A0ABU0QBC0_STRAH</name>
<dbReference type="SUPFAM" id="SSF52540">
    <property type="entry name" value="P-loop containing nucleoside triphosphate hydrolases"/>
    <property type="match status" value="1"/>
</dbReference>
<comment type="similarity">
    <text evidence="2">Belongs to the carbamoyltransferase HypF family.</text>
</comment>
<dbReference type="Gene3D" id="3.30.420.40">
    <property type="match status" value="1"/>
</dbReference>
<evidence type="ECO:0000256" key="1">
    <source>
        <dbReference type="ARBA" id="ARBA00004711"/>
    </source>
</evidence>
<dbReference type="Gene3D" id="3.30.110.120">
    <property type="match status" value="1"/>
</dbReference>
<feature type="active site" evidence="8">
    <location>
        <position position="313"/>
    </location>
</feature>
<evidence type="ECO:0000256" key="9">
    <source>
        <dbReference type="SAM" id="MobiDB-lite"/>
    </source>
</evidence>
<evidence type="ECO:0000256" key="5">
    <source>
        <dbReference type="ARBA" id="ARBA00022771"/>
    </source>
</evidence>
<dbReference type="EC" id="3.6.1.7" evidence="8"/>
<feature type="domain" description="Acylphosphatase-like" evidence="10">
    <location>
        <begin position="280"/>
        <end position="366"/>
    </location>
</feature>
<reference evidence="12 13" key="1">
    <citation type="submission" date="2023-07" db="EMBL/GenBank/DDBJ databases">
        <title>Comparative genomics of wheat-associated soil bacteria to identify genetic determinants of phenazine resistance.</title>
        <authorList>
            <person name="Mouncey N."/>
        </authorList>
    </citation>
    <scope>NUCLEOTIDE SEQUENCE [LARGE SCALE GENOMIC DNA]</scope>
    <source>
        <strain evidence="12 13">W4I19-2</strain>
    </source>
</reference>
<keyword evidence="5" id="KW-0863">Zinc-finger</keyword>
<dbReference type="Pfam" id="PF22521">
    <property type="entry name" value="HypF_C_2"/>
    <property type="match status" value="1"/>
</dbReference>
<dbReference type="InterPro" id="IPR051060">
    <property type="entry name" value="Carbamoyltrans_HypF-like"/>
</dbReference>
<keyword evidence="6" id="KW-0862">Zinc</keyword>
<dbReference type="Pfam" id="PF01300">
    <property type="entry name" value="Sua5_yciO_yrdC"/>
    <property type="match status" value="1"/>
</dbReference>
<sequence>MCRVVDLRQAVLAKNDASADALRARLAARGTAVVNLLSSPGSGKTALLEQELLRARERSVPVAALSADLATENDAVRLARSGVPVKQVLTDGLCHLEAGMLAGHLDGWLPDDTRLLFVENVGNLVCPASYDLGETLRVTLASVTEGEDKPLKYPTAFGLAHLVVLTKTDIAEAVEFDEIAFRANVERVNPGVEVILTSARRGRGIGALLDRATAAAAGGTGPHARDGPAAAAPHPPAPRPHPPARRSLPRAPGGRRHHGPHPPVSGPPARAALVEDTLLRRRVTVRGVVQGVGFRPYVYGLATGLALAGHVTNTPEGVVVEVEGAASAVARFCDRIAAQAPPLARVESVRHRDVPPAGDTAFTILASRTDGPARTLVSPDSATCADCLAELADPADRRHRHPFVNCTHCGPRFTIVTGVPYDRSHTTMAGFAMCPDCAREYADPADRRFHAQPVACPACGPRLRLVLGGEAGPGSREGADPVTEARTLLARGAILAVKGLGGYHLACDATNRTAVALLRRRKARGDKPFAVMAGTADEVRHLVRLGPEERSLLEDPARPVVLMRRLPRPSYADGGVRLAEAVAPGSPDLGVMLPYTPLHHLLLGLPGDPEGPRLLVMTSGNVSGEPIVTDDAEALERLAHLADGWLTHDRPIHVPCDDSVVRVCDGEPLVIRRSRGYAPLPVPLPLAVPPTLAVGGDLKNAFCLGAGRRAWLSAHIGDMDDIATQQAFGRAVTQLQGITGVRPETLASDRHPGYRSARWAERNAAHRPVVRVQHHHAHIAAAMAEHGLDGTRAVIGVAFDGTGHGDDGAVWGGEFLLADYDGFSRFAHLAYVPLPGGDAAVRRPYRMALAHLRAAGIDRSADLACTAACPADELQFLERQLERKLNCVPTSSMGRLFDAVSSLAGVCHRAGYEAQAAVELEGAAVQAPVEDGAAYAFALHGAQEGRDGALRADPAPVLAAIVDDLRAGAAPDVVAARFHRAVTALVHRVCVRARERQGLDTVALTGGVFANTLLSSACAAVLREDGFTVLRHRLVPPGDGGLALGQLMVAARSVSRPTD</sequence>
<feature type="domain" description="YrdC-like" evidence="11">
    <location>
        <begin position="479"/>
        <end position="676"/>
    </location>
</feature>
<dbReference type="Gene3D" id="3.30.420.360">
    <property type="match status" value="1"/>
</dbReference>
<evidence type="ECO:0000256" key="6">
    <source>
        <dbReference type="ARBA" id="ARBA00022833"/>
    </source>
</evidence>
<dbReference type="SUPFAM" id="SSF54975">
    <property type="entry name" value="Acylphosphatase/BLUF domain-like"/>
    <property type="match status" value="1"/>
</dbReference>
<keyword evidence="4" id="KW-0479">Metal-binding</keyword>
<comment type="pathway">
    <text evidence="1">Protein modification; [NiFe] hydrogenase maturation.</text>
</comment>
<dbReference type="InterPro" id="IPR043129">
    <property type="entry name" value="ATPase_NBD"/>
</dbReference>
<dbReference type="NCBIfam" id="TIGR00143">
    <property type="entry name" value="hypF"/>
    <property type="match status" value="1"/>
</dbReference>
<dbReference type="Gene3D" id="3.40.50.300">
    <property type="entry name" value="P-loop containing nucleotide triphosphate hydrolases"/>
    <property type="match status" value="1"/>
</dbReference>
<dbReference type="Gene3D" id="3.90.870.50">
    <property type="match status" value="1"/>
</dbReference>
<dbReference type="PROSITE" id="PS51163">
    <property type="entry name" value="YRDC"/>
    <property type="match status" value="1"/>
</dbReference>
<dbReference type="PROSITE" id="PS00150">
    <property type="entry name" value="ACYLPHOSPHATASE_1"/>
    <property type="match status" value="1"/>
</dbReference>
<dbReference type="InterPro" id="IPR001792">
    <property type="entry name" value="Acylphosphatase-like_dom"/>
</dbReference>
<organism evidence="12 13">
    <name type="scientific">Streptomyces achromogenes</name>
    <dbReference type="NCBI Taxonomy" id="67255"/>
    <lineage>
        <taxon>Bacteria</taxon>
        <taxon>Bacillati</taxon>
        <taxon>Actinomycetota</taxon>
        <taxon>Actinomycetes</taxon>
        <taxon>Kitasatosporales</taxon>
        <taxon>Streptomycetaceae</taxon>
        <taxon>Streptomyces</taxon>
    </lineage>
</organism>
<feature type="compositionally biased region" description="Basic residues" evidence="9">
    <location>
        <begin position="242"/>
        <end position="260"/>
    </location>
</feature>
<dbReference type="SUPFAM" id="SSF55821">
    <property type="entry name" value="YrdC/RibB"/>
    <property type="match status" value="1"/>
</dbReference>
<evidence type="ECO:0000256" key="3">
    <source>
        <dbReference type="ARBA" id="ARBA00022598"/>
    </source>
</evidence>
<comment type="caution">
    <text evidence="12">The sequence shown here is derived from an EMBL/GenBank/DDBJ whole genome shotgun (WGS) entry which is preliminary data.</text>
</comment>
<feature type="active site" evidence="8">
    <location>
        <position position="295"/>
    </location>
</feature>
<dbReference type="InterPro" id="IPR003495">
    <property type="entry name" value="CobW/HypB/UreG_nucleotide-bd"/>
</dbReference>
<evidence type="ECO:0000259" key="10">
    <source>
        <dbReference type="PROSITE" id="PS51160"/>
    </source>
</evidence>
<dbReference type="InterPro" id="IPR017968">
    <property type="entry name" value="Acylphosphatase_CS"/>
</dbReference>
<comment type="catalytic activity">
    <reaction evidence="8">
        <text>an acyl phosphate + H2O = a carboxylate + phosphate + H(+)</text>
        <dbReference type="Rhea" id="RHEA:14965"/>
        <dbReference type="ChEBI" id="CHEBI:15377"/>
        <dbReference type="ChEBI" id="CHEBI:15378"/>
        <dbReference type="ChEBI" id="CHEBI:29067"/>
        <dbReference type="ChEBI" id="CHEBI:43474"/>
        <dbReference type="ChEBI" id="CHEBI:59918"/>
        <dbReference type="EC" id="3.6.1.7"/>
    </reaction>
</comment>
<accession>A0ABU0QBC0</accession>
<evidence type="ECO:0000256" key="8">
    <source>
        <dbReference type="PROSITE-ProRule" id="PRU00520"/>
    </source>
</evidence>
<dbReference type="Proteomes" id="UP001243364">
    <property type="component" value="Unassembled WGS sequence"/>
</dbReference>
<dbReference type="PROSITE" id="PS51160">
    <property type="entry name" value="ACYLPHOSPHATASE_3"/>
    <property type="match status" value="1"/>
</dbReference>
<dbReference type="Pfam" id="PF02492">
    <property type="entry name" value="cobW"/>
    <property type="match status" value="1"/>
</dbReference>
<evidence type="ECO:0000256" key="7">
    <source>
        <dbReference type="ARBA" id="ARBA00048220"/>
    </source>
</evidence>
<dbReference type="InterPro" id="IPR041440">
    <property type="entry name" value="HypF_C"/>
</dbReference>
<dbReference type="InterPro" id="IPR017945">
    <property type="entry name" value="DHBP_synth_RibB-like_a/b_dom"/>
</dbReference>
<dbReference type="InterPro" id="IPR006070">
    <property type="entry name" value="Sua5-like_dom"/>
</dbReference>
<dbReference type="InterPro" id="IPR055128">
    <property type="entry name" value="HypF_C_2"/>
</dbReference>
<dbReference type="Pfam" id="PF17788">
    <property type="entry name" value="HypF_C"/>
    <property type="match status" value="1"/>
</dbReference>
<dbReference type="InterPro" id="IPR004421">
    <property type="entry name" value="Carbamoyltransferase_HypF"/>
</dbReference>
<evidence type="ECO:0000313" key="13">
    <source>
        <dbReference type="Proteomes" id="UP001243364"/>
    </source>
</evidence>
<feature type="region of interest" description="Disordered" evidence="9">
    <location>
        <begin position="216"/>
        <end position="269"/>
    </location>
</feature>
<keyword evidence="8" id="KW-0378">Hydrolase</keyword>
<dbReference type="Pfam" id="PF00708">
    <property type="entry name" value="Acylphosphatase"/>
    <property type="match status" value="1"/>
</dbReference>
<dbReference type="SUPFAM" id="SSF53067">
    <property type="entry name" value="Actin-like ATPase domain"/>
    <property type="match status" value="1"/>
</dbReference>
<dbReference type="InterPro" id="IPR027417">
    <property type="entry name" value="P-loop_NTPase"/>
</dbReference>
<dbReference type="InterPro" id="IPR036046">
    <property type="entry name" value="Acylphosphatase-like_dom_sf"/>
</dbReference>
<comment type="catalytic activity">
    <reaction evidence="7">
        <text>C-terminal L-cysteinyl-[HypE protein] + carbamoyl phosphate + ATP + H2O = C-terminal S-carboxamide-L-cysteinyl-[HypE protein] + AMP + phosphate + diphosphate + H(+)</text>
        <dbReference type="Rhea" id="RHEA:55636"/>
        <dbReference type="Rhea" id="RHEA-COMP:14247"/>
        <dbReference type="Rhea" id="RHEA-COMP:14392"/>
        <dbReference type="ChEBI" id="CHEBI:15377"/>
        <dbReference type="ChEBI" id="CHEBI:15378"/>
        <dbReference type="ChEBI" id="CHEBI:30616"/>
        <dbReference type="ChEBI" id="CHEBI:33019"/>
        <dbReference type="ChEBI" id="CHEBI:43474"/>
        <dbReference type="ChEBI" id="CHEBI:58228"/>
        <dbReference type="ChEBI" id="CHEBI:76913"/>
        <dbReference type="ChEBI" id="CHEBI:139126"/>
        <dbReference type="ChEBI" id="CHEBI:456215"/>
    </reaction>
</comment>
<evidence type="ECO:0000256" key="2">
    <source>
        <dbReference type="ARBA" id="ARBA00008097"/>
    </source>
</evidence>
<evidence type="ECO:0000259" key="11">
    <source>
        <dbReference type="PROSITE" id="PS51163"/>
    </source>
</evidence>